<organism evidence="1 2">
    <name type="scientific">Fibrivirga algicola</name>
    <dbReference type="NCBI Taxonomy" id="2950420"/>
    <lineage>
        <taxon>Bacteria</taxon>
        <taxon>Pseudomonadati</taxon>
        <taxon>Bacteroidota</taxon>
        <taxon>Cytophagia</taxon>
        <taxon>Cytophagales</taxon>
        <taxon>Spirosomataceae</taxon>
        <taxon>Fibrivirga</taxon>
    </lineage>
</organism>
<name>A0ABX0QRQ8_9BACT</name>
<keyword evidence="2" id="KW-1185">Reference proteome</keyword>
<proteinExistence type="predicted"/>
<accession>A0ABX0QRQ8</accession>
<protein>
    <recommendedName>
        <fullName evidence="3">MBG domain-containing protein</fullName>
    </recommendedName>
</protein>
<evidence type="ECO:0008006" key="3">
    <source>
        <dbReference type="Google" id="ProtNLM"/>
    </source>
</evidence>
<reference evidence="2" key="1">
    <citation type="submission" date="2019-09" db="EMBL/GenBank/DDBJ databases">
        <authorList>
            <person name="Jung D.-H."/>
        </authorList>
    </citation>
    <scope>NUCLEOTIDE SEQUENCE [LARGE SCALE GENOMIC DNA]</scope>
    <source>
        <strain evidence="2">JA-25</strain>
    </source>
</reference>
<dbReference type="RefSeq" id="WP_208295707.1">
    <property type="nucleotide sequence ID" value="NZ_WAEL01000037.1"/>
</dbReference>
<reference evidence="2" key="2">
    <citation type="submission" date="2023-07" db="EMBL/GenBank/DDBJ databases">
        <authorList>
            <person name="Jung D.-H."/>
        </authorList>
    </citation>
    <scope>NUCLEOTIDE SEQUENCE [LARGE SCALE GENOMIC DNA]</scope>
    <source>
        <strain evidence="2">JA-25</strain>
    </source>
</reference>
<feature type="non-terminal residue" evidence="1">
    <location>
        <position position="1"/>
    </location>
</feature>
<comment type="caution">
    <text evidence="1">The sequence shown here is derived from an EMBL/GenBank/DDBJ whole genome shotgun (WGS) entry which is preliminary data.</text>
</comment>
<evidence type="ECO:0000313" key="1">
    <source>
        <dbReference type="EMBL" id="NID13845.1"/>
    </source>
</evidence>
<feature type="non-terminal residue" evidence="1">
    <location>
        <position position="147"/>
    </location>
</feature>
<gene>
    <name evidence="1" type="ORF">F7231_27005</name>
</gene>
<evidence type="ECO:0000313" key="2">
    <source>
        <dbReference type="Proteomes" id="UP000606008"/>
    </source>
</evidence>
<sequence>ATVASVGTYPAGITLDPATGSISVATGTAPGTYTLVYQLCVKLSPATCATALAIVTVSPSVIAVDDAGLASAGAGGTAIPNVATNDIINGVPAVLGLNAEVSPVGTYPSGITLNTNTGSISVATGTVPGTYTLVYQICDKLTAPTCA</sequence>
<dbReference type="EMBL" id="WAEL01000037">
    <property type="protein sequence ID" value="NID13845.1"/>
    <property type="molecule type" value="Genomic_DNA"/>
</dbReference>
<dbReference type="Proteomes" id="UP000606008">
    <property type="component" value="Unassembled WGS sequence"/>
</dbReference>